<dbReference type="AlphaFoldDB" id="A0A0G3H9H0"/>
<name>A0A0G3H9H0_9CORY</name>
<dbReference type="KEGG" id="cted:CTEST_05460"/>
<dbReference type="InterPro" id="IPR000801">
    <property type="entry name" value="Esterase-like"/>
</dbReference>
<dbReference type="PANTHER" id="PTHR48098:SF1">
    <property type="entry name" value="DIACYLGLYCEROL ACYLTRANSFERASE_MYCOLYLTRANSFERASE AG85A"/>
    <property type="match status" value="1"/>
</dbReference>
<dbReference type="EMBL" id="CP011545">
    <property type="protein sequence ID" value="AKK08538.1"/>
    <property type="molecule type" value="Genomic_DNA"/>
</dbReference>
<evidence type="ECO:0000256" key="1">
    <source>
        <dbReference type="SAM" id="Phobius"/>
    </source>
</evidence>
<dbReference type="PATRIC" id="fig|136857.5.peg.1085"/>
<reference evidence="3" key="2">
    <citation type="submission" date="2015-05" db="EMBL/GenBank/DDBJ databases">
        <title>Complete genome sequence of Corynebacterium testudinoris DSM 44614, recovered from necrotic lesions in the mouth of a tortoise.</title>
        <authorList>
            <person name="Ruckert C."/>
            <person name="Albersmeier A."/>
            <person name="Winkler A."/>
            <person name="Tauch A."/>
        </authorList>
    </citation>
    <scope>NUCLEOTIDE SEQUENCE [LARGE SCALE GENOMIC DNA]</scope>
    <source>
        <strain evidence="3">DSM 44614</strain>
    </source>
</reference>
<keyword evidence="1" id="KW-0812">Transmembrane</keyword>
<keyword evidence="3" id="KW-1185">Reference proteome</keyword>
<dbReference type="GO" id="GO:0016747">
    <property type="term" value="F:acyltransferase activity, transferring groups other than amino-acyl groups"/>
    <property type="evidence" value="ECO:0007669"/>
    <property type="project" value="TreeGrafter"/>
</dbReference>
<dbReference type="Pfam" id="PF00756">
    <property type="entry name" value="Esterase"/>
    <property type="match status" value="1"/>
</dbReference>
<accession>A0A0G3H9H0</accession>
<feature type="transmembrane region" description="Helical" evidence="1">
    <location>
        <begin position="36"/>
        <end position="53"/>
    </location>
</feature>
<feature type="transmembrane region" description="Helical" evidence="1">
    <location>
        <begin position="12"/>
        <end position="31"/>
    </location>
</feature>
<dbReference type="SUPFAM" id="SSF53474">
    <property type="entry name" value="alpha/beta-Hydrolases"/>
    <property type="match status" value="1"/>
</dbReference>
<evidence type="ECO:0000313" key="3">
    <source>
        <dbReference type="Proteomes" id="UP000035540"/>
    </source>
</evidence>
<dbReference type="RefSeq" id="WP_047252882.1">
    <property type="nucleotide sequence ID" value="NZ_CP011545.1"/>
</dbReference>
<dbReference type="InterPro" id="IPR050583">
    <property type="entry name" value="Mycobacterial_A85_antigen"/>
</dbReference>
<dbReference type="OrthoDB" id="3723842at2"/>
<keyword evidence="1" id="KW-1133">Transmembrane helix</keyword>
<feature type="transmembrane region" description="Helical" evidence="1">
    <location>
        <begin position="65"/>
        <end position="84"/>
    </location>
</feature>
<feature type="transmembrane region" description="Helical" evidence="1">
    <location>
        <begin position="89"/>
        <end position="109"/>
    </location>
</feature>
<dbReference type="STRING" id="136857.CTEST_05460"/>
<protein>
    <submittedName>
        <fullName evidence="2">Putative esterase</fullName>
    </submittedName>
</protein>
<organism evidence="2 3">
    <name type="scientific">Corynebacterium testudinoris</name>
    <dbReference type="NCBI Taxonomy" id="136857"/>
    <lineage>
        <taxon>Bacteria</taxon>
        <taxon>Bacillati</taxon>
        <taxon>Actinomycetota</taxon>
        <taxon>Actinomycetes</taxon>
        <taxon>Mycobacteriales</taxon>
        <taxon>Corynebacteriaceae</taxon>
        <taxon>Corynebacterium</taxon>
    </lineage>
</organism>
<dbReference type="InterPro" id="IPR029058">
    <property type="entry name" value="AB_hydrolase_fold"/>
</dbReference>
<proteinExistence type="predicted"/>
<dbReference type="Gene3D" id="3.40.50.1820">
    <property type="entry name" value="alpha/beta hydrolase"/>
    <property type="match status" value="1"/>
</dbReference>
<dbReference type="Proteomes" id="UP000035540">
    <property type="component" value="Chromosome"/>
</dbReference>
<gene>
    <name evidence="2" type="ORF">CTEST_05460</name>
</gene>
<evidence type="ECO:0000313" key="2">
    <source>
        <dbReference type="EMBL" id="AKK08538.1"/>
    </source>
</evidence>
<keyword evidence="1" id="KW-0472">Membrane</keyword>
<dbReference type="PANTHER" id="PTHR48098">
    <property type="entry name" value="ENTEROCHELIN ESTERASE-RELATED"/>
    <property type="match status" value="1"/>
</dbReference>
<reference evidence="2 3" key="1">
    <citation type="journal article" date="2015" name="Genome Announc.">
        <title>Complete Genome Sequence of the Type Strain Corynebacterium testudinoris DSM 44614, Recovered from Necrotic Lesions in the Mouth of a Tortoise.</title>
        <authorList>
            <person name="Ruckert C."/>
            <person name="Kriete M."/>
            <person name="Jaenicke S."/>
            <person name="Winkler A."/>
            <person name="Tauch A."/>
        </authorList>
    </citation>
    <scope>NUCLEOTIDE SEQUENCE [LARGE SCALE GENOMIC DNA]</scope>
    <source>
        <strain evidence="2 3">DSM 44614</strain>
    </source>
</reference>
<sequence>MIHLPLVSLTDTTAQIFIAVIAVVTTLVALLGKPRWYPLIGSALTGVIVWFVLEKLWHPFPDKVPAVVYVAGSAAVFVLVCAIVQRRWLVGILAIIALVNAGAVANVIYQQYPTLRSLNPIPVTVEMTYDQFRNQQVAPTVNDREVGALVTVPMHTPGFAARDAMAYVPPAYWSKPDRELPVLVLLAGNPGKPAQWFGAGEASQTADDYQSTHDGLSPIVISVDATGSLTGNPGCVDGPKDKVDTYLSSEVPQMVKEKFRVVADQSRWTIGGLSYGGTCALQIVTNHPDSYGSFLDFSGQAEPSLGTRQQTIDTLFGGDEAAFDAVNPATLLANNRYPTTQGRFVAGEDDPSAEEALQHLNDLAQKAGMTTTYETVPGGHSYQVWRVALVETFEWAAQRGGL</sequence>